<dbReference type="RefSeq" id="WP_085464959.1">
    <property type="nucleotide sequence ID" value="NZ_FXBL01000004.1"/>
</dbReference>
<dbReference type="Proteomes" id="UP000193083">
    <property type="component" value="Unassembled WGS sequence"/>
</dbReference>
<name>A0A1X7P1Y2_9HYPH</name>
<accession>A0A1X7P1Y2</accession>
<evidence type="ECO:0000313" key="2">
    <source>
        <dbReference type="EMBL" id="SMH44689.1"/>
    </source>
</evidence>
<organism evidence="2 3">
    <name type="scientific">Mesorhizobium australicum</name>
    <dbReference type="NCBI Taxonomy" id="536018"/>
    <lineage>
        <taxon>Bacteria</taxon>
        <taxon>Pseudomonadati</taxon>
        <taxon>Pseudomonadota</taxon>
        <taxon>Alphaproteobacteria</taxon>
        <taxon>Hyphomicrobiales</taxon>
        <taxon>Phyllobacteriaceae</taxon>
        <taxon>Mesorhizobium</taxon>
    </lineage>
</organism>
<protein>
    <submittedName>
        <fullName evidence="2">Uncharacterized ACR, COG1399</fullName>
    </submittedName>
</protein>
<evidence type="ECO:0000256" key="1">
    <source>
        <dbReference type="SAM" id="MobiDB-lite"/>
    </source>
</evidence>
<dbReference type="EMBL" id="FXBL01000004">
    <property type="protein sequence ID" value="SMH44689.1"/>
    <property type="molecule type" value="Genomic_DNA"/>
</dbReference>
<evidence type="ECO:0000313" key="3">
    <source>
        <dbReference type="Proteomes" id="UP000193083"/>
    </source>
</evidence>
<dbReference type="Pfam" id="PF02620">
    <property type="entry name" value="YceD"/>
    <property type="match status" value="1"/>
</dbReference>
<dbReference type="InterPro" id="IPR003772">
    <property type="entry name" value="YceD"/>
</dbReference>
<gene>
    <name evidence="2" type="ORF">SAMN02982922_3093</name>
</gene>
<sequence>MDKSPISYPIDVRRLPQKGFPVIVEPNAKELGELARAQNLVSVGSFHAELLLKDWKRGGVSVTGRVRASIVQECVVTLEPVEAEIDEQVDIVFVPEGSPLARDTIDEGELVLSADASDPPETFDGVTIDAGAVAEEFFALGIDPYPRKPGAELPGAVSAGDKDSPFAALRDPNSQSSKRR</sequence>
<dbReference type="AlphaFoldDB" id="A0A1X7P1Y2"/>
<reference evidence="3" key="1">
    <citation type="submission" date="2017-04" db="EMBL/GenBank/DDBJ databases">
        <authorList>
            <person name="Varghese N."/>
            <person name="Submissions S."/>
        </authorList>
    </citation>
    <scope>NUCLEOTIDE SEQUENCE [LARGE SCALE GENOMIC DNA]</scope>
    <source>
        <strain evidence="3">B5P</strain>
    </source>
</reference>
<feature type="region of interest" description="Disordered" evidence="1">
    <location>
        <begin position="144"/>
        <end position="180"/>
    </location>
</feature>
<keyword evidence="3" id="KW-1185">Reference proteome</keyword>
<proteinExistence type="predicted"/>